<dbReference type="Proteomes" id="UP000306477">
    <property type="component" value="Unassembled WGS sequence"/>
</dbReference>
<feature type="transmembrane region" description="Helical" evidence="6">
    <location>
        <begin position="203"/>
        <end position="225"/>
    </location>
</feature>
<dbReference type="GO" id="GO:0005886">
    <property type="term" value="C:plasma membrane"/>
    <property type="evidence" value="ECO:0007669"/>
    <property type="project" value="UniProtKB-SubCell"/>
</dbReference>
<dbReference type="PANTHER" id="PTHR30482:SF17">
    <property type="entry name" value="ABC TRANSPORTER ATP-BINDING PROTEIN"/>
    <property type="match status" value="1"/>
</dbReference>
<organism evidence="7 8">
    <name type="scientific">Bacillus timonensis</name>
    <dbReference type="NCBI Taxonomy" id="1033734"/>
    <lineage>
        <taxon>Bacteria</taxon>
        <taxon>Bacillati</taxon>
        <taxon>Bacillota</taxon>
        <taxon>Bacilli</taxon>
        <taxon>Bacillales</taxon>
        <taxon>Bacillaceae</taxon>
        <taxon>Bacillus</taxon>
    </lineage>
</organism>
<keyword evidence="8" id="KW-1185">Reference proteome</keyword>
<keyword evidence="4 6" id="KW-1133">Transmembrane helix</keyword>
<keyword evidence="2" id="KW-1003">Cell membrane</keyword>
<evidence type="ECO:0000256" key="1">
    <source>
        <dbReference type="ARBA" id="ARBA00004651"/>
    </source>
</evidence>
<dbReference type="EMBL" id="SLUB01000065">
    <property type="protein sequence ID" value="THE09735.1"/>
    <property type="molecule type" value="Genomic_DNA"/>
</dbReference>
<evidence type="ECO:0000256" key="3">
    <source>
        <dbReference type="ARBA" id="ARBA00022692"/>
    </source>
</evidence>
<reference evidence="7 8" key="1">
    <citation type="journal article" date="2019" name="Indoor Air">
        <title>Impacts of indoor surface finishes on bacterial viability.</title>
        <authorList>
            <person name="Hu J."/>
            <person name="Maamar S.B."/>
            <person name="Glawe A.J."/>
            <person name="Gottel N."/>
            <person name="Gilbert J.A."/>
            <person name="Hartmann E.M."/>
        </authorList>
    </citation>
    <scope>NUCLEOTIDE SEQUENCE [LARGE SCALE GENOMIC DNA]</scope>
    <source>
        <strain evidence="7 8">AF060A6</strain>
    </source>
</reference>
<gene>
    <name evidence="7" type="ORF">E1I69_21260</name>
</gene>
<dbReference type="RefSeq" id="WP_136381549.1">
    <property type="nucleotide sequence ID" value="NZ_SLUB01000065.1"/>
</dbReference>
<comment type="caution">
    <text evidence="7">The sequence shown here is derived from an EMBL/GenBank/DDBJ whole genome shotgun (WGS) entry which is preliminary data.</text>
</comment>
<evidence type="ECO:0000256" key="5">
    <source>
        <dbReference type="ARBA" id="ARBA00023136"/>
    </source>
</evidence>
<feature type="transmembrane region" description="Helical" evidence="6">
    <location>
        <begin position="107"/>
        <end position="127"/>
    </location>
</feature>
<name>A0A4S3PL36_9BACI</name>
<feature type="transmembrane region" description="Helical" evidence="6">
    <location>
        <begin position="79"/>
        <end position="100"/>
    </location>
</feature>
<dbReference type="AlphaFoldDB" id="A0A4S3PL36"/>
<dbReference type="OrthoDB" id="9789927at2"/>
<dbReference type="PANTHER" id="PTHR30482">
    <property type="entry name" value="HIGH-AFFINITY BRANCHED-CHAIN AMINO ACID TRANSPORT SYSTEM PERMEASE"/>
    <property type="match status" value="1"/>
</dbReference>
<feature type="transmembrane region" description="Helical" evidence="6">
    <location>
        <begin position="6"/>
        <end position="27"/>
    </location>
</feature>
<keyword evidence="3 6" id="KW-0812">Transmembrane</keyword>
<dbReference type="Pfam" id="PF02653">
    <property type="entry name" value="BPD_transp_2"/>
    <property type="match status" value="1"/>
</dbReference>
<feature type="transmembrane region" description="Helical" evidence="6">
    <location>
        <begin position="156"/>
        <end position="176"/>
    </location>
</feature>
<evidence type="ECO:0000256" key="6">
    <source>
        <dbReference type="SAM" id="Phobius"/>
    </source>
</evidence>
<sequence>MGKQWVKGSLLFFLMVAAPFFVSLYYVNIFTEILIFGIFAISLNILVGQTGLVSLGHAAFFGAGAYATGLAASHLSTNVFLTLVTGMVIAFLLAILIGFVSTKAHGFYFLMLTLACSQMVYSVIYQWTDVTGGSNGLSGIPAPSLFGEFILSNQVFIYYFTLVVFTIVILIINRLLHSPLGYVFIGIKENEDRMKSIGYNTTFYKNISFLIAGTLGGLAGGLYVFFNGFVAPTDVYWTVSGSVLIMVLVGGSGTLWGPVIGAAFIVILETIISSYTESWMMIIGAAFILFTIFAPSGIAGLFLRIVQNLFKAKPQPVKEEYIEHSIEPIKQQSKMNG</sequence>
<dbReference type="STRING" id="1033734.GCA_000285535_02892"/>
<comment type="subcellular location">
    <subcellularLocation>
        <location evidence="1">Cell membrane</location>
        <topology evidence="1">Multi-pass membrane protein</topology>
    </subcellularLocation>
</comment>
<evidence type="ECO:0000256" key="4">
    <source>
        <dbReference type="ARBA" id="ARBA00022989"/>
    </source>
</evidence>
<dbReference type="InterPro" id="IPR043428">
    <property type="entry name" value="LivM-like"/>
</dbReference>
<dbReference type="InterPro" id="IPR001851">
    <property type="entry name" value="ABC_transp_permease"/>
</dbReference>
<evidence type="ECO:0000313" key="7">
    <source>
        <dbReference type="EMBL" id="THE09735.1"/>
    </source>
</evidence>
<dbReference type="CDD" id="cd06581">
    <property type="entry name" value="TM_PBP1_LivM_like"/>
    <property type="match status" value="1"/>
</dbReference>
<keyword evidence="5 6" id="KW-0472">Membrane</keyword>
<proteinExistence type="predicted"/>
<evidence type="ECO:0000256" key="2">
    <source>
        <dbReference type="ARBA" id="ARBA00022475"/>
    </source>
</evidence>
<feature type="transmembrane region" description="Helical" evidence="6">
    <location>
        <begin position="245"/>
        <end position="267"/>
    </location>
</feature>
<feature type="transmembrane region" description="Helical" evidence="6">
    <location>
        <begin position="34"/>
        <end position="67"/>
    </location>
</feature>
<accession>A0A4S3PL36</accession>
<dbReference type="GO" id="GO:0015658">
    <property type="term" value="F:branched-chain amino acid transmembrane transporter activity"/>
    <property type="evidence" value="ECO:0007669"/>
    <property type="project" value="InterPro"/>
</dbReference>
<evidence type="ECO:0000313" key="8">
    <source>
        <dbReference type="Proteomes" id="UP000306477"/>
    </source>
</evidence>
<feature type="transmembrane region" description="Helical" evidence="6">
    <location>
        <begin position="279"/>
        <end position="303"/>
    </location>
</feature>
<protein>
    <submittedName>
        <fullName evidence="7">Branched-chain amino acid ABC transporter permease</fullName>
    </submittedName>
</protein>